<reference evidence="1 2" key="1">
    <citation type="submission" date="2020-01" db="EMBL/GenBank/DDBJ databases">
        <title>Whole genome sequence of Heliobacterium gestii DSM 11169.</title>
        <authorList>
            <person name="Kyndt J.A."/>
            <person name="Meyer T.E."/>
        </authorList>
    </citation>
    <scope>NUCLEOTIDE SEQUENCE [LARGE SCALE GENOMIC DNA]</scope>
    <source>
        <strain evidence="1 2">DSM 11169</strain>
    </source>
</reference>
<dbReference type="Proteomes" id="UP000471031">
    <property type="component" value="Unassembled WGS sequence"/>
</dbReference>
<dbReference type="RefSeq" id="WP_161262610.1">
    <property type="nucleotide sequence ID" value="NZ_JAFBDC010000011.1"/>
</dbReference>
<gene>
    <name evidence="1" type="ORF">GTO89_13455</name>
</gene>
<proteinExistence type="predicted"/>
<protein>
    <recommendedName>
        <fullName evidence="3">Amphi-Trp domain-containing protein</fullName>
    </recommendedName>
</protein>
<dbReference type="OrthoDB" id="2084051at2"/>
<evidence type="ECO:0000313" key="1">
    <source>
        <dbReference type="EMBL" id="MZP44040.1"/>
    </source>
</evidence>
<keyword evidence="2" id="KW-1185">Reference proteome</keyword>
<name>A0A845LGD8_HELGE</name>
<evidence type="ECO:0000313" key="2">
    <source>
        <dbReference type="Proteomes" id="UP000471031"/>
    </source>
</evidence>
<dbReference type="AlphaFoldDB" id="A0A845LGD8"/>
<sequence length="85" mass="9726">MARARVVTIDQAVKELSGVIKQLENGAFRVGDGDIEVPKQILLQTKFDRGDHQGMSIRLSWDIIEEEEAIEEDPEDTEWHGEIRH</sequence>
<dbReference type="EMBL" id="WXEX01000012">
    <property type="protein sequence ID" value="MZP44040.1"/>
    <property type="molecule type" value="Genomic_DNA"/>
</dbReference>
<evidence type="ECO:0008006" key="3">
    <source>
        <dbReference type="Google" id="ProtNLM"/>
    </source>
</evidence>
<comment type="caution">
    <text evidence="1">The sequence shown here is derived from an EMBL/GenBank/DDBJ whole genome shotgun (WGS) entry which is preliminary data.</text>
</comment>
<organism evidence="1 2">
    <name type="scientific">Heliomicrobium gestii</name>
    <name type="common">Heliobacterium gestii</name>
    <dbReference type="NCBI Taxonomy" id="2699"/>
    <lineage>
        <taxon>Bacteria</taxon>
        <taxon>Bacillati</taxon>
        <taxon>Bacillota</taxon>
        <taxon>Clostridia</taxon>
        <taxon>Eubacteriales</taxon>
        <taxon>Heliobacteriaceae</taxon>
        <taxon>Heliomicrobium</taxon>
    </lineage>
</organism>
<accession>A0A845LGD8</accession>